<dbReference type="EMBL" id="KQ981679">
    <property type="protein sequence ID" value="KYN38080.1"/>
    <property type="molecule type" value="Genomic_DNA"/>
</dbReference>
<organism evidence="2 3">
    <name type="scientific">Trachymyrmex septentrionalis</name>
    <dbReference type="NCBI Taxonomy" id="34720"/>
    <lineage>
        <taxon>Eukaryota</taxon>
        <taxon>Metazoa</taxon>
        <taxon>Ecdysozoa</taxon>
        <taxon>Arthropoda</taxon>
        <taxon>Hexapoda</taxon>
        <taxon>Insecta</taxon>
        <taxon>Pterygota</taxon>
        <taxon>Neoptera</taxon>
        <taxon>Endopterygota</taxon>
        <taxon>Hymenoptera</taxon>
        <taxon>Apocrita</taxon>
        <taxon>Aculeata</taxon>
        <taxon>Formicoidea</taxon>
        <taxon>Formicidae</taxon>
        <taxon>Myrmicinae</taxon>
        <taxon>Trachymyrmex</taxon>
    </lineage>
</organism>
<accession>A0A151JVS1</accession>
<dbReference type="STRING" id="34720.A0A151JVS1"/>
<proteinExistence type="predicted"/>
<evidence type="ECO:0000313" key="2">
    <source>
        <dbReference type="EMBL" id="KYN38080.1"/>
    </source>
</evidence>
<gene>
    <name evidence="2" type="ORF">ALC56_07537</name>
</gene>
<feature type="non-terminal residue" evidence="2">
    <location>
        <position position="1"/>
    </location>
</feature>
<evidence type="ECO:0000256" key="1">
    <source>
        <dbReference type="SAM" id="Phobius"/>
    </source>
</evidence>
<keyword evidence="1" id="KW-0472">Membrane</keyword>
<evidence type="ECO:0008006" key="4">
    <source>
        <dbReference type="Google" id="ProtNLM"/>
    </source>
</evidence>
<keyword evidence="3" id="KW-1185">Reference proteome</keyword>
<name>A0A151JVS1_9HYME</name>
<keyword evidence="1" id="KW-0812">Transmembrane</keyword>
<reference evidence="2 3" key="1">
    <citation type="submission" date="2016-03" db="EMBL/GenBank/DDBJ databases">
        <title>Trachymyrmex septentrionalis WGS genome.</title>
        <authorList>
            <person name="Nygaard S."/>
            <person name="Hu H."/>
            <person name="Boomsma J."/>
            <person name="Zhang G."/>
        </authorList>
    </citation>
    <scope>NUCLEOTIDE SEQUENCE [LARGE SCALE GENOMIC DNA]</scope>
    <source>
        <strain evidence="2">Tsep2-gDNA-1</strain>
        <tissue evidence="2">Whole body</tissue>
    </source>
</reference>
<dbReference type="AlphaFoldDB" id="A0A151JVS1"/>
<sequence>IRRRRATVIIAISSLKKKKTYKKRKYWIVPIFENPNIVFFALVPKLEDIRFHNYFRMNATQLEELLGMIKSKLQKQDVVRQSIIPAERLALILRYLASGDSMISMSYHLVEVTTANNIILETCTAIWDCLSPVVLPGKFCPNNAGSTYLNYKYSRSFKAICDANYIIRFADIAVPENAKVMVLITICLHNWLRQQDSGIYMPLTLVDIDESNSFKPGFWRTVTENDCAFKDISNCGSNMSAKQYIGIRNKFCYYFNNEGVVQWQNDINI</sequence>
<feature type="transmembrane region" description="Helical" evidence="1">
    <location>
        <begin position="26"/>
        <end position="43"/>
    </location>
</feature>
<dbReference type="Proteomes" id="UP000078541">
    <property type="component" value="Unassembled WGS sequence"/>
</dbReference>
<protein>
    <recommendedName>
        <fullName evidence="4">DDE Tnp4 domain-containing protein</fullName>
    </recommendedName>
</protein>
<evidence type="ECO:0000313" key="3">
    <source>
        <dbReference type="Proteomes" id="UP000078541"/>
    </source>
</evidence>
<keyword evidence="1" id="KW-1133">Transmembrane helix</keyword>